<keyword evidence="6" id="KW-0511">Multifunctional enzyme</keyword>
<dbReference type="Pfam" id="PF00109">
    <property type="entry name" value="ketoacyl-synt"/>
    <property type="match status" value="1"/>
</dbReference>
<keyword evidence="5" id="KW-0443">Lipid metabolism</keyword>
<dbReference type="InterPro" id="IPR029058">
    <property type="entry name" value="AB_hydrolase_fold"/>
</dbReference>
<dbReference type="Pfam" id="PF00975">
    <property type="entry name" value="Thioesterase"/>
    <property type="match status" value="1"/>
</dbReference>
<keyword evidence="3" id="KW-0808">Transferase</keyword>
<dbReference type="InterPro" id="IPR009081">
    <property type="entry name" value="PP-bd_ACP"/>
</dbReference>
<dbReference type="Pfam" id="PF22621">
    <property type="entry name" value="CurL-like_PKS_C"/>
    <property type="match status" value="1"/>
</dbReference>
<evidence type="ECO:0000256" key="6">
    <source>
        <dbReference type="ARBA" id="ARBA00023268"/>
    </source>
</evidence>
<dbReference type="SMART" id="SM00825">
    <property type="entry name" value="PKS_KS"/>
    <property type="match status" value="1"/>
</dbReference>
<evidence type="ECO:0000256" key="4">
    <source>
        <dbReference type="ARBA" id="ARBA00022832"/>
    </source>
</evidence>
<dbReference type="Gene3D" id="3.30.70.3290">
    <property type="match status" value="1"/>
</dbReference>
<dbReference type="InterPro" id="IPR016036">
    <property type="entry name" value="Malonyl_transacylase_ACP-bd"/>
</dbReference>
<dbReference type="InterPro" id="IPR020806">
    <property type="entry name" value="PKS_PP-bd"/>
</dbReference>
<dbReference type="InterPro" id="IPR016039">
    <property type="entry name" value="Thiolase-like"/>
</dbReference>
<dbReference type="SMART" id="SM00827">
    <property type="entry name" value="PKS_AT"/>
    <property type="match status" value="1"/>
</dbReference>
<evidence type="ECO:0000256" key="5">
    <source>
        <dbReference type="ARBA" id="ARBA00023098"/>
    </source>
</evidence>
<keyword evidence="10" id="KW-1185">Reference proteome</keyword>
<proteinExistence type="predicted"/>
<dbReference type="GO" id="GO:0004312">
    <property type="term" value="F:fatty acid synthase activity"/>
    <property type="evidence" value="ECO:0007669"/>
    <property type="project" value="TreeGrafter"/>
</dbReference>
<protein>
    <submittedName>
        <fullName evidence="9">Polyketide synthase</fullName>
    </submittedName>
</protein>
<dbReference type="RefSeq" id="WP_169264169.1">
    <property type="nucleotide sequence ID" value="NZ_CAWOXK010000002.1"/>
</dbReference>
<dbReference type="Pfam" id="PF00550">
    <property type="entry name" value="PP-binding"/>
    <property type="match status" value="1"/>
</dbReference>
<keyword evidence="4" id="KW-0276">Fatty acid metabolism</keyword>
<dbReference type="Pfam" id="PF00698">
    <property type="entry name" value="Acyl_transf_1"/>
    <property type="match status" value="1"/>
</dbReference>
<dbReference type="Pfam" id="PF02801">
    <property type="entry name" value="Ketoacyl-synt_C"/>
    <property type="match status" value="1"/>
</dbReference>
<evidence type="ECO:0000259" key="8">
    <source>
        <dbReference type="PROSITE" id="PS52004"/>
    </source>
</evidence>
<dbReference type="InterPro" id="IPR016035">
    <property type="entry name" value="Acyl_Trfase/lysoPLipase"/>
</dbReference>
<dbReference type="CDD" id="cd00833">
    <property type="entry name" value="PKS"/>
    <property type="match status" value="1"/>
</dbReference>
<dbReference type="GO" id="GO:0006633">
    <property type="term" value="P:fatty acid biosynthetic process"/>
    <property type="evidence" value="ECO:0007669"/>
    <property type="project" value="TreeGrafter"/>
</dbReference>
<dbReference type="SUPFAM" id="SSF55048">
    <property type="entry name" value="Probable ACP-binding domain of malonyl-CoA ACP transacylase"/>
    <property type="match status" value="1"/>
</dbReference>
<dbReference type="InterPro" id="IPR014043">
    <property type="entry name" value="Acyl_transferase_dom"/>
</dbReference>
<dbReference type="PROSITE" id="PS52004">
    <property type="entry name" value="KS3_2"/>
    <property type="match status" value="1"/>
</dbReference>
<dbReference type="InterPro" id="IPR020841">
    <property type="entry name" value="PKS_Beta-ketoAc_synthase_dom"/>
</dbReference>
<dbReference type="SUPFAM" id="SSF47336">
    <property type="entry name" value="ACP-like"/>
    <property type="match status" value="1"/>
</dbReference>
<dbReference type="InterPro" id="IPR050091">
    <property type="entry name" value="PKS_NRPS_Biosynth_Enz"/>
</dbReference>
<dbReference type="PANTHER" id="PTHR43775:SF51">
    <property type="entry name" value="INACTIVE PHENOLPHTHIOCEROL SYNTHESIS POLYKETIDE SYNTHASE TYPE I PKS1-RELATED"/>
    <property type="match status" value="1"/>
</dbReference>
<dbReference type="SUPFAM" id="SSF52151">
    <property type="entry name" value="FabD/lysophospholipase-like"/>
    <property type="match status" value="1"/>
</dbReference>
<dbReference type="InterPro" id="IPR029063">
    <property type="entry name" value="SAM-dependent_MTases_sf"/>
</dbReference>
<dbReference type="GO" id="GO:0031177">
    <property type="term" value="F:phosphopantetheine binding"/>
    <property type="evidence" value="ECO:0007669"/>
    <property type="project" value="InterPro"/>
</dbReference>
<dbReference type="SMART" id="SM00823">
    <property type="entry name" value="PKS_PP"/>
    <property type="match status" value="1"/>
</dbReference>
<feature type="domain" description="Ketosynthase family 3 (KS3)" evidence="8">
    <location>
        <begin position="10"/>
        <end position="437"/>
    </location>
</feature>
<dbReference type="SUPFAM" id="SSF53474">
    <property type="entry name" value="alpha/beta-Hydrolases"/>
    <property type="match status" value="1"/>
</dbReference>
<dbReference type="Gene3D" id="3.40.47.10">
    <property type="match status" value="1"/>
</dbReference>
<dbReference type="FunFam" id="3.40.47.10:FF:000042">
    <property type="entry name" value="Polyketide synthase Pks13"/>
    <property type="match status" value="1"/>
</dbReference>
<reference evidence="9 10" key="1">
    <citation type="submission" date="2018-06" db="EMBL/GenBank/DDBJ databases">
        <title>Comparative genomics of Brasilonema spp. strains.</title>
        <authorList>
            <person name="Alvarenga D.O."/>
            <person name="Fiore M.F."/>
            <person name="Varani A.M."/>
        </authorList>
    </citation>
    <scope>NUCLEOTIDE SEQUENCE [LARGE SCALE GENOMIC DNA]</scope>
    <source>
        <strain evidence="9 10">CENA114</strain>
        <plasmid evidence="10">pboct1</plasmid>
    </source>
</reference>
<feature type="domain" description="Carrier" evidence="7">
    <location>
        <begin position="1316"/>
        <end position="1398"/>
    </location>
</feature>
<evidence type="ECO:0000256" key="3">
    <source>
        <dbReference type="ARBA" id="ARBA00022679"/>
    </source>
</evidence>
<dbReference type="SUPFAM" id="SSF53901">
    <property type="entry name" value="Thiolase-like"/>
    <property type="match status" value="1"/>
</dbReference>
<dbReference type="FunFam" id="3.40.366.10:FF:000002">
    <property type="entry name" value="Probable polyketide synthase 2"/>
    <property type="match status" value="1"/>
</dbReference>
<evidence type="ECO:0000256" key="2">
    <source>
        <dbReference type="ARBA" id="ARBA00022553"/>
    </source>
</evidence>
<name>A0A856MQ19_9CYAN</name>
<dbReference type="InterPro" id="IPR036736">
    <property type="entry name" value="ACP-like_sf"/>
</dbReference>
<gene>
    <name evidence="9" type="ORF">DP114_33410</name>
</gene>
<keyword evidence="1" id="KW-0596">Phosphopantetheine</keyword>
<dbReference type="PROSITE" id="PS50075">
    <property type="entry name" value="CARRIER"/>
    <property type="match status" value="1"/>
</dbReference>
<dbReference type="EMBL" id="CP030119">
    <property type="protein sequence ID" value="QDL12652.1"/>
    <property type="molecule type" value="Genomic_DNA"/>
</dbReference>
<dbReference type="Gene3D" id="3.40.366.10">
    <property type="entry name" value="Malonyl-Coenzyme A Acyl Carrier Protein, domain 2"/>
    <property type="match status" value="1"/>
</dbReference>
<geneLocation type="plasmid" evidence="10">
    <name>pboct1</name>
</geneLocation>
<dbReference type="InterPro" id="IPR001031">
    <property type="entry name" value="Thioesterase"/>
</dbReference>
<dbReference type="Gene3D" id="3.40.50.1820">
    <property type="entry name" value="alpha/beta hydrolase"/>
    <property type="match status" value="1"/>
</dbReference>
<evidence type="ECO:0000259" key="7">
    <source>
        <dbReference type="PROSITE" id="PS50075"/>
    </source>
</evidence>
<dbReference type="Gene3D" id="1.10.1200.10">
    <property type="entry name" value="ACP-like"/>
    <property type="match status" value="1"/>
</dbReference>
<dbReference type="Pfam" id="PF08242">
    <property type="entry name" value="Methyltransf_12"/>
    <property type="match status" value="1"/>
</dbReference>
<dbReference type="SUPFAM" id="SSF53335">
    <property type="entry name" value="S-adenosyl-L-methionine-dependent methyltransferases"/>
    <property type="match status" value="1"/>
</dbReference>
<evidence type="ECO:0000313" key="9">
    <source>
        <dbReference type="EMBL" id="QDL12652.1"/>
    </source>
</evidence>
<evidence type="ECO:0000313" key="10">
    <source>
        <dbReference type="Proteomes" id="UP000503129"/>
    </source>
</evidence>
<sequence>MDSAVNFDAIGSIAIIGMSGRFPGAKNLDEFWQNLRDGVESISFFSEQELIDAGIDPAMVCHPNYVKAGAVLEDVDLFDASFFGLSNREASVMDPQHRLFMECAWEALESAGYTSETYDGKIGVYAGTVMSSYLLSNLYLNFDLTGGNDILQTVIGNDKDYLATRLSYKLNLKGPSITVQSSCSTSLVAICQAYQSLLNYQCDMALAGGVSIRVPLKAGYFSEKGSIFSPDGHCRTFDARAQGTIFGSGLGVVVLKRLADAIADGDDIHAVIKGCAINNDGALKVGYTAPGLDGQAEVIAMAQALAGVEPETITYVETHGTGTPIGDPIEVAALTQVFRASTEKKGFCALGSVKSNFGHLEAAAGVTGLIKTVLALKHKLIPPSINFEEPNPQIDFASSPFYVNTKLKQWQTDGFPCRAGVSSFGIGGTNAHVVLEEAPKRNPKPVEVERPVHLLCLSAKNEKALTELAQRFESHLVANQSISLGDLCFTANTGRSHFTHRLAVVAESPAKMRERLAAFTARQETSGVFSQQVLSSSQPKIAFLFTGQGSQYVNMGRQLYDTQATFRNILDKCDIILRPLLKQSLLSVLYPKSGVTSLLDQTAYTQPALFALEYALVELLRSWGIKPSVVMGHSLGEYVAACVAGVFSLEDALKLVVERSCLMQSLPQDGEMAVVFASHAQVLAAVQPYVQDVAIAAVNGPQNIVISGKREAVNEAIATLQAQGVKTKNLKVSHAFHSPLMQPILPTFEQFTKKITYSCPHIDIISNLSGEIARREIATPEYWCSHILQTVKFADSMETLDQQGCEIFIEIGPKPTLLGMGRQCLPEGVGVWLPSLRQGHSDWQQILQSLAELYVQGVKVDWFGFERDYSRYRFQLPTYPWQRSRYWLEKVHEKQQDQKLDVLYLWKSALSAGHYQSQQGPLDLALHTYSTKRQYLEHLATAYITEALFQLGAYKQPGESHSADSLIHHFKILSTYSQLLSRWLHQLANTGILKHRGEEIYVCDCPLPNSQVDFLLSEARKFFTDDTFLLNHLQNCGQQLADILTGKQAPSETLFPGGSFDVAENFYQKWAAARYFNGITRSIIESVLKALSLHKHLRILEIGAGVGGTTASVLPILSPEKTIYHFTDVSKFLLIQAKEKFKSYPFVHYGLLDIEQNPQNFGYEYQSFDVVVVTNVLYGTRNLGKTIEHILSLLAPGGLLLLNEVTHHSFWLEICTGLMESWQGFDDPLRQGKPLLSEKQWEEALLSHGFEKVKAFPEPGSVAEILGQHILVAQVPVYVAHPNNSTIPAMADQKSSTSYTALHTPEPSLIRKELLDASSQERQRLLKFYLDKQLAKVLGLSDSALDKKHSLKNLGLDSLMAIVLKNRIETDLGITVPIENFLQDISFGQLAIQILEQLTATPSTSNAAESSVLETAFKHSVLLSKSPLVEIQPIGSKLPFVCVHPGGLDVSIYANLARHLTHEQPFYTLQPPELDNYRDLNKELLSSITIEEIADQCIEALKSFQPKGPYLLGGWSLGGCVAFEMAYQLCKQGDEVALLALLDVTNITDFPLDEDCALISGFASYLGARYNRALTLSNDNLQRLDLNEQLRHVLKQSIMAGVLSPNTDLSEIRHIFQIYKAGAQTSLRRVQNYRPQIYPNRITLFQASEALDGLSGVVRESILNRRNWSQLSTKPLDLHVVPGNHYTMLVEPHVQILAQKLKFCLDQVEASEKK</sequence>
<accession>A0A856MQ19</accession>
<dbReference type="Gene3D" id="3.40.50.150">
    <property type="entry name" value="Vaccinia Virus protein VP39"/>
    <property type="match status" value="1"/>
</dbReference>
<dbReference type="KEGG" id="bsen:DP114_33410"/>
<keyword evidence="2" id="KW-0597">Phosphoprotein</keyword>
<evidence type="ECO:0000256" key="1">
    <source>
        <dbReference type="ARBA" id="ARBA00022450"/>
    </source>
</evidence>
<dbReference type="InterPro" id="IPR014031">
    <property type="entry name" value="Ketoacyl_synth_C"/>
</dbReference>
<organism evidence="9 10">
    <name type="scientific">Brasilonema sennae CENA114</name>
    <dbReference type="NCBI Taxonomy" id="415709"/>
    <lineage>
        <taxon>Bacteria</taxon>
        <taxon>Bacillati</taxon>
        <taxon>Cyanobacteriota</taxon>
        <taxon>Cyanophyceae</taxon>
        <taxon>Nostocales</taxon>
        <taxon>Scytonemataceae</taxon>
        <taxon>Brasilonema</taxon>
        <taxon>Bromeliae group (in: Brasilonema)</taxon>
    </lineage>
</organism>
<dbReference type="Proteomes" id="UP000503129">
    <property type="component" value="Plasmid pBOCT1"/>
</dbReference>
<keyword evidence="9" id="KW-0614">Plasmid</keyword>
<dbReference type="InterPro" id="IPR014030">
    <property type="entry name" value="Ketoacyl_synth_N"/>
</dbReference>
<dbReference type="PANTHER" id="PTHR43775">
    <property type="entry name" value="FATTY ACID SYNTHASE"/>
    <property type="match status" value="1"/>
</dbReference>
<dbReference type="InterPro" id="IPR001227">
    <property type="entry name" value="Ac_transferase_dom_sf"/>
</dbReference>
<dbReference type="InterPro" id="IPR013217">
    <property type="entry name" value="Methyltransf_12"/>
</dbReference>